<sequence>MKKTNYKIFIICLVFLAAAFSACEKNNGYNTDPVSKDTAKPETVTNLKVDNFNGGAYITYDLPNSDNILYVLAKYNIRENVARETKSSYYTDTIKVEGFAEAQEYEVTLYTVTRANVVSDPVTVKVNPKTPVYQLVRPSIAISADFGGVNVKTFNPLKKEIGVILIAYDDVTRDMEVQDQHFTRLDTVDYSIRGYKTDARDFGVYITDQWGNVSDTLNVKLSPLYEELLDKSKFSPFTLASDSPPYDGNWIVSRLWDGNNGEPGWHTGSSGKAPFVATFNIGNTYKLSRFIMWQRPDSWAYGHGNPRDFSLWGSNSASPRDAQLPVSAAAGTVIGDWVNLGNYNFPPPPSGMPVPGNSADNEFVKAGVNFNVPFNAPSVKFLRLSVTRTWSAGSFAHVLEMSFYGKPE</sequence>
<gene>
    <name evidence="5" type="ORF">EZ437_20215</name>
</gene>
<dbReference type="PROSITE" id="PS51257">
    <property type="entry name" value="PROKAR_LIPOPROTEIN"/>
    <property type="match status" value="1"/>
</dbReference>
<dbReference type="Pfam" id="PF16391">
    <property type="entry name" value="DUF5000"/>
    <property type="match status" value="1"/>
</dbReference>
<organism evidence="5 6">
    <name type="scientific">Pedobacter psychroterrae</name>
    <dbReference type="NCBI Taxonomy" id="2530453"/>
    <lineage>
        <taxon>Bacteria</taxon>
        <taxon>Pseudomonadati</taxon>
        <taxon>Bacteroidota</taxon>
        <taxon>Sphingobacteriia</taxon>
        <taxon>Sphingobacteriales</taxon>
        <taxon>Sphingobacteriaceae</taxon>
        <taxon>Pedobacter</taxon>
    </lineage>
</organism>
<keyword evidence="1" id="KW-0732">Signal</keyword>
<evidence type="ECO:0000259" key="2">
    <source>
        <dbReference type="Pfam" id="PF16323"/>
    </source>
</evidence>
<dbReference type="EMBL" id="SJSL01000009">
    <property type="protein sequence ID" value="TCC97414.1"/>
    <property type="molecule type" value="Genomic_DNA"/>
</dbReference>
<feature type="domain" description="DUF5126" evidence="4">
    <location>
        <begin position="130"/>
        <end position="232"/>
    </location>
</feature>
<evidence type="ECO:0000313" key="6">
    <source>
        <dbReference type="Proteomes" id="UP000293347"/>
    </source>
</evidence>
<proteinExistence type="predicted"/>
<feature type="domain" description="DUF4959" evidence="2">
    <location>
        <begin position="22"/>
        <end position="128"/>
    </location>
</feature>
<name>A0A4R0NFJ1_9SPHI</name>
<comment type="caution">
    <text evidence="5">The sequence shown here is derived from an EMBL/GenBank/DDBJ whole genome shotgun (WGS) entry which is preliminary data.</text>
</comment>
<dbReference type="Pfam" id="PF17166">
    <property type="entry name" value="DUF5126"/>
    <property type="match status" value="1"/>
</dbReference>
<dbReference type="InterPro" id="IPR032164">
    <property type="entry name" value="DUF5000"/>
</dbReference>
<reference evidence="5 6" key="1">
    <citation type="submission" date="2019-02" db="EMBL/GenBank/DDBJ databases">
        <title>Pedobacter sp. RP-1-14 sp. nov., isolated from Arctic soil.</title>
        <authorList>
            <person name="Dahal R.H."/>
        </authorList>
    </citation>
    <scope>NUCLEOTIDE SEQUENCE [LARGE SCALE GENOMIC DNA]</scope>
    <source>
        <strain evidence="5 6">RP-1-14</strain>
    </source>
</reference>
<keyword evidence="6" id="KW-1185">Reference proteome</keyword>
<dbReference type="OrthoDB" id="1312186at2"/>
<dbReference type="SUPFAM" id="SSF49785">
    <property type="entry name" value="Galactose-binding domain-like"/>
    <property type="match status" value="1"/>
</dbReference>
<feature type="chain" id="PRO_5020411003" evidence="1">
    <location>
        <begin position="25"/>
        <end position="408"/>
    </location>
</feature>
<evidence type="ECO:0000259" key="4">
    <source>
        <dbReference type="Pfam" id="PF17166"/>
    </source>
</evidence>
<feature type="domain" description="DUF5000" evidence="3">
    <location>
        <begin position="257"/>
        <end position="405"/>
    </location>
</feature>
<evidence type="ECO:0000313" key="5">
    <source>
        <dbReference type="EMBL" id="TCC97414.1"/>
    </source>
</evidence>
<evidence type="ECO:0000256" key="1">
    <source>
        <dbReference type="SAM" id="SignalP"/>
    </source>
</evidence>
<dbReference type="InterPro" id="IPR008979">
    <property type="entry name" value="Galactose-bd-like_sf"/>
</dbReference>
<evidence type="ECO:0000259" key="3">
    <source>
        <dbReference type="Pfam" id="PF16391"/>
    </source>
</evidence>
<dbReference type="RefSeq" id="WP_131597948.1">
    <property type="nucleotide sequence ID" value="NZ_SJSL01000009.1"/>
</dbReference>
<feature type="signal peptide" evidence="1">
    <location>
        <begin position="1"/>
        <end position="24"/>
    </location>
</feature>
<dbReference type="Proteomes" id="UP000293347">
    <property type="component" value="Unassembled WGS sequence"/>
</dbReference>
<accession>A0A4R0NFJ1</accession>
<dbReference type="Pfam" id="PF16323">
    <property type="entry name" value="DUF4959"/>
    <property type="match status" value="1"/>
</dbReference>
<dbReference type="AlphaFoldDB" id="A0A4R0NFJ1"/>
<dbReference type="InterPro" id="IPR033431">
    <property type="entry name" value="DUF5126"/>
</dbReference>
<dbReference type="Gene3D" id="2.60.120.260">
    <property type="entry name" value="Galactose-binding domain-like"/>
    <property type="match status" value="1"/>
</dbReference>
<protein>
    <submittedName>
        <fullName evidence="5">DUF4959 domain-containing protein</fullName>
    </submittedName>
</protein>
<dbReference type="InterPro" id="IPR032527">
    <property type="entry name" value="DUF4959"/>
</dbReference>